<dbReference type="InterPro" id="IPR019931">
    <property type="entry name" value="LPXTG_anchor"/>
</dbReference>
<dbReference type="Gene3D" id="2.60.40.740">
    <property type="match status" value="13"/>
</dbReference>
<evidence type="ECO:0000256" key="5">
    <source>
        <dbReference type="SAM" id="Coils"/>
    </source>
</evidence>
<keyword evidence="7" id="KW-0472">Membrane</keyword>
<feature type="non-terminal residue" evidence="9">
    <location>
        <position position="1"/>
    </location>
</feature>
<dbReference type="PATRIC" id="fig|888808.3.peg.2231"/>
<feature type="compositionally biased region" description="Polar residues" evidence="6">
    <location>
        <begin position="1733"/>
        <end position="1744"/>
    </location>
</feature>
<keyword evidence="3" id="KW-0732">Signal</keyword>
<proteinExistence type="predicted"/>
<evidence type="ECO:0000256" key="4">
    <source>
        <dbReference type="ARBA" id="ARBA00023088"/>
    </source>
</evidence>
<feature type="region of interest" description="Disordered" evidence="6">
    <location>
        <begin position="1436"/>
        <end position="1468"/>
    </location>
</feature>
<feature type="compositionally biased region" description="Basic and acidic residues" evidence="6">
    <location>
        <begin position="1455"/>
        <end position="1468"/>
    </location>
</feature>
<dbReference type="PANTHER" id="PTHR24216:SF65">
    <property type="entry name" value="PAXILLIN-LIKE PROTEIN 1"/>
    <property type="match status" value="1"/>
</dbReference>
<dbReference type="Proteomes" id="UP000006459">
    <property type="component" value="Unassembled WGS sequence"/>
</dbReference>
<dbReference type="RefSeq" id="WP_002934197.1">
    <property type="nucleotide sequence ID" value="NZ_GL890988.1"/>
</dbReference>
<feature type="region of interest" description="Disordered" evidence="6">
    <location>
        <begin position="2545"/>
        <end position="2577"/>
    </location>
</feature>
<dbReference type="PANTHER" id="PTHR24216">
    <property type="entry name" value="PAXILLIN-RELATED"/>
    <property type="match status" value="1"/>
</dbReference>
<keyword evidence="1" id="KW-0134">Cell wall</keyword>
<name>F3V0I3_STRSA</name>
<keyword evidence="2" id="KW-0964">Secreted</keyword>
<keyword evidence="4" id="KW-0572">Peptidoglycan-anchor</keyword>
<feature type="compositionally biased region" description="Polar residues" evidence="6">
    <location>
        <begin position="2177"/>
        <end position="2189"/>
    </location>
</feature>
<dbReference type="Pfam" id="PF17998">
    <property type="entry name" value="AgI_II_C2"/>
    <property type="match status" value="1"/>
</dbReference>
<gene>
    <name evidence="9" type="ORF">HMPREF9380_2273</name>
</gene>
<dbReference type="NCBIfam" id="TIGR01167">
    <property type="entry name" value="LPXTG_anchor"/>
    <property type="match status" value="1"/>
</dbReference>
<protein>
    <submittedName>
        <fullName evidence="9">Cell wall surface protein</fullName>
    </submittedName>
</protein>
<feature type="region of interest" description="Disordered" evidence="6">
    <location>
        <begin position="1882"/>
        <end position="1911"/>
    </location>
</feature>
<dbReference type="HOGENOM" id="CLU_227850_0_0_9"/>
<sequence>QLKAAVGSEGSVVVGFWERVDNFTEKYYQYGPAYLNGFGNTINIGDNRSVQAIFHDALQSMASPDKVVNGKNVSFYVNEQNNIDVFSQKILESVAAALVKDDITGEFDITEGYKVDAIRINGKKIVPKVKDSSKEIRGTITQTGNKVKISVPDSVFNPGKNSFDYDLSKEARAPETNEEDETDPPANYVPEKEEITVPELTGKFKAGEFETRQIGGRNQTVEVQKLEYCYPSATKTVADQDASNDIGVIPDPLELTKKPSYSAQLSSKGEEFTYTVNYNFNNVPYEFEKNVMLTDPIDYRLEVVSHSATGPEGQAWKTRVVEQADSDGNMRSVVVADVPSEGKNYNYLIMKKAQLRMTVRLKEKYRQNQASKEYLAILQNNNGYGLVNQGNIMWNGEDNTPNQDAHAKTDTKASTIRRSNPIYVKPPLDTEVDKKVNEKEHEGLRMDGEEFEYKVTAPWPGIADKFTLTDTVVDELEIQPGSAKVSVAGKSYTALTKAISINGQTIDITLDKTQLTSLNRLISRRGGNTVQEIELTFKAKIREGADLTKYKKNGVVNIPNTADVILNDKKKTSKEVTVTPPKPKEPSVGKKINESLDDYQTFDGQPYNYNITAAVPSDAASYKKFVISDTLDNDLEFAGDVTIKGEAAALFDIQKNGQTVTATVKEGKFQDLAKYSYIELQIPAKVKNGVSGRVIENKARINFTNENNQEKEVESNPVRVTPPPVSKKINENLDHLDIATGQLYKYNIKTSLPTDIKDYKKFVITDKLDKDLSVVNETDNKPVIQGAAANFFDVTVEGQTVTATMKDFANAGALAGQEVELVIPAKINDGVTRSNIPNTATFSFTDKNDHNGEKETIPVTVTPPTEPSVSKKINEKLDEATIAASTDFNYNVKSKLPNDITTYKSYVISDTLDENLEAGKAVIKGDAAKFFDVTVAGNTVTATMKDFARAEDLANKEVELVITAKVKKESTVPVIENKAKVTYTNKNDQGGEKETEPVRVTPPPVSKKVNNQEHADLGSLRETFNYDVESKIPDVADKFEISDELVPELTFDGQATVQIDGKEVKDATVKTAGQKLTVTFEKDQIAAYAGKTVRVHFGAKIKDGVSYDALLAKYPNDTGDKPAVPNKASYQVNDNPDSKKETSPVTVTPPPTTTPDLKKEVNGADHYDLSKRDEEFTYTLKTEMPANSTVFEITDELKSVLEFVGKKGSATVKIDGKDAGDKATVTVKDQLIKIEFTEASVKADAGKSIEVNFKAKIRKGVSLVDYMVPNEGIRIMNKASYVIDNNPKYRKDSNEVPVTPPNPEQPPIEKTVNDKASETLTNRNDVFTYKVKTTVPFDATSFSVDDEIKDVLEFADAGSATLDGQALAADRISINGQKITVSLTEDQVKANGGKEVILSFQAKIRENANLSAYVTKDNKTEIPNQASYDASFPHQPGVHKDSNIVPVTPPSPEQPEIKKDVNGKEEETLSNRNDEFTYHVTTKVPLDATAFSVMDELEGVLEFAEGTGRATASLNGQPLDSDRISINGQTITVSLTEEQVKANGGKEVSLSFAAKIREGANLSSYKKKDKTEIPNKATYRVDFPNNPGVTKDSNIVPVTPPSPENPPIEKKVNDAASATLSDRGEEFTYTIDTQVPLDVTGFAVYDTIEKVLEFSGENGQASATVDGQALDSSHIEIKGQKITVKLTEAEAKAHGGKSVHVSFKAKIKEGANLSEYIEKDGVTRIQNTAKYNFNNDPGTEQSSKPVPVTPPTPNEPEIKKDVNGKPEETLANREDSFTYHVNTSVPVDATAFEVHDSLVDVLSFVGQASASLNGEALDAKQIKVDGQTITLTLTEEQVKANGGKAVNLTFDAKIREGANLSGYFKDDKIQVPNKATYRIGFPNRPGVTKDSNEVPVTPPTPEQPPLEKDVNKKASETIEDRTETFTYNLKTSMPWDATAFTISDELKDVLEFVGQATVTLDGKATDAQVTTNGQLLEVNFPEATVKANGGKKIQVSFKAKIKADADLTPYLVDNQFTVPNTASYVIDNNPGTKKDSNPVPVIVPKQPEPEITKKINRTLDHLDVDRGVPYMYNVNTQLPKDIRLYKEFTVTDTLESVLEVAGTPVAYIDGYATDAIETKVEGNTVTVSVKDFARIHGFKEIQLYIPAKIKSDVSDEALNAYENRTVPNKATVAFKDSNGQTGNKESNPVTVRPRDPEKPRDPDPNEPVKTVGPADGSNPTIDTHRLTNISDEFRFDITTKVPSNPVDDAGNPVQDAQGRDVKTELTGVTVTDKIDNVLKINRVALKIEDDKVADVTARLQTKLDKAEADLKELESKTTNDTVAKKVQEAEKKVQELTAQLEAAKAAAATATPAPTTPASSDSSSSDPAASSDAASTSDTASTSSSAASTNTSADVAALEASLKAAQAELEQLKAEAANVGNLATPEEQKVAKEKLDKEIAQLKESKEKLAKALEQFKSVTDKGELTDEALAKVAKVTVNGQDVTVDITDKDILEALKGSTLRVVIYSVFKEGVDPSQYQGGVPNKAYVNFNHDPKIHETNIVRVVPPTPTPEPPAPKDDLPPAPTPEPPKPKKILPKTGTSATMVYEVIVGLVLVLMGALLRRRKTKH</sequence>
<reference evidence="9 10" key="1">
    <citation type="submission" date="2011-03" db="EMBL/GenBank/DDBJ databases">
        <authorList>
            <person name="Muzny D."/>
            <person name="Qin X."/>
            <person name="Deng J."/>
            <person name="Jiang H."/>
            <person name="Liu Y."/>
            <person name="Qu J."/>
            <person name="Song X.-Z."/>
            <person name="Zhang L."/>
            <person name="Thornton R."/>
            <person name="Coyle M."/>
            <person name="Francisco L."/>
            <person name="Jackson L."/>
            <person name="Javaid M."/>
            <person name="Korchina V."/>
            <person name="Kovar C."/>
            <person name="Mata R."/>
            <person name="Mathew T."/>
            <person name="Ngo R."/>
            <person name="Nguyen L."/>
            <person name="Nguyen N."/>
            <person name="Okwuonu G."/>
            <person name="Ongeri F."/>
            <person name="Pham C."/>
            <person name="Simmons D."/>
            <person name="Wilczek-Boney K."/>
            <person name="Hale W."/>
            <person name="Jakkamsetti A."/>
            <person name="Pham P."/>
            <person name="Ruth R."/>
            <person name="San Lucas F."/>
            <person name="Warren J."/>
            <person name="Zhang J."/>
            <person name="Zhao Z."/>
            <person name="Zhou C."/>
            <person name="Zhu D."/>
            <person name="Lee S."/>
            <person name="Bess C."/>
            <person name="Blankenburg K."/>
            <person name="Forbes L."/>
            <person name="Fu Q."/>
            <person name="Gubbala S."/>
            <person name="Hirani K."/>
            <person name="Jayaseelan J.C."/>
            <person name="Lara F."/>
            <person name="Munidasa M."/>
            <person name="Palculict T."/>
            <person name="Patil S."/>
            <person name="Pu L.-L."/>
            <person name="Saada N."/>
            <person name="Tang L."/>
            <person name="Weissenberger G."/>
            <person name="Zhu Y."/>
            <person name="Hemphill L."/>
            <person name="Shang Y."/>
            <person name="Youmans B."/>
            <person name="Ayvaz T."/>
            <person name="Ross M."/>
            <person name="Santibanez J."/>
            <person name="Aqrawi P."/>
            <person name="Gross S."/>
            <person name="Joshi V."/>
            <person name="Fowler G."/>
            <person name="Nazareth L."/>
            <person name="Reid J."/>
            <person name="Worley K."/>
            <person name="Petrosino J."/>
            <person name="Highlander S."/>
            <person name="Gibbs R."/>
        </authorList>
    </citation>
    <scope>NUCLEOTIDE SEQUENCE [LARGE SCALE GENOMIC DNA]</scope>
    <source>
        <strain evidence="9 10">SK49</strain>
    </source>
</reference>
<evidence type="ECO:0000256" key="1">
    <source>
        <dbReference type="ARBA" id="ARBA00022512"/>
    </source>
</evidence>
<dbReference type="NCBIfam" id="TIGR04226">
    <property type="entry name" value="RrgB_K2N_iso_D2"/>
    <property type="match status" value="12"/>
</dbReference>
<feature type="region of interest" description="Disordered" evidence="6">
    <location>
        <begin position="1733"/>
        <end position="1762"/>
    </location>
</feature>
<feature type="region of interest" description="Disordered" evidence="6">
    <location>
        <begin position="1584"/>
        <end position="1609"/>
    </location>
</feature>
<keyword evidence="7" id="KW-0812">Transmembrane</keyword>
<evidence type="ECO:0000256" key="3">
    <source>
        <dbReference type="ARBA" id="ARBA00022729"/>
    </source>
</evidence>
<organism evidence="9 10">
    <name type="scientific">Streptococcus sanguinis SK49</name>
    <dbReference type="NCBI Taxonomy" id="888808"/>
    <lineage>
        <taxon>Bacteria</taxon>
        <taxon>Bacillati</taxon>
        <taxon>Bacillota</taxon>
        <taxon>Bacilli</taxon>
        <taxon>Lactobacillales</taxon>
        <taxon>Streptococcaceae</taxon>
        <taxon>Streptococcus</taxon>
    </lineage>
</organism>
<feature type="region of interest" description="Disordered" evidence="6">
    <location>
        <begin position="1116"/>
        <end position="1160"/>
    </location>
</feature>
<evidence type="ECO:0000256" key="6">
    <source>
        <dbReference type="SAM" id="MobiDB-lite"/>
    </source>
</evidence>
<evidence type="ECO:0000256" key="7">
    <source>
        <dbReference type="SAM" id="Phobius"/>
    </source>
</evidence>
<keyword evidence="5" id="KW-0175">Coiled coil</keyword>
<evidence type="ECO:0000313" key="9">
    <source>
        <dbReference type="EMBL" id="EGJ35784.1"/>
    </source>
</evidence>
<feature type="region of interest" description="Disordered" evidence="6">
    <location>
        <begin position="2169"/>
        <end position="2223"/>
    </location>
</feature>
<feature type="coiled-coil region" evidence="5">
    <location>
        <begin position="2395"/>
        <end position="2462"/>
    </location>
</feature>
<dbReference type="eggNOG" id="COG2304">
    <property type="taxonomic scope" value="Bacteria"/>
</dbReference>
<feature type="compositionally biased region" description="Basic and acidic residues" evidence="6">
    <location>
        <begin position="2192"/>
        <end position="2203"/>
    </location>
</feature>
<feature type="domain" description="Gram-positive cocci surface proteins LPxTG" evidence="8">
    <location>
        <begin position="2575"/>
        <end position="2608"/>
    </location>
</feature>
<dbReference type="eggNOG" id="COG4932">
    <property type="taxonomic scope" value="Bacteria"/>
</dbReference>
<dbReference type="EMBL" id="AFFO01000019">
    <property type="protein sequence ID" value="EGJ35784.1"/>
    <property type="molecule type" value="Genomic_DNA"/>
</dbReference>
<evidence type="ECO:0000313" key="10">
    <source>
        <dbReference type="Proteomes" id="UP000006459"/>
    </source>
</evidence>
<feature type="region of interest" description="Disordered" evidence="6">
    <location>
        <begin position="2345"/>
        <end position="2390"/>
    </location>
</feature>
<feature type="region of interest" description="Disordered" evidence="6">
    <location>
        <begin position="985"/>
        <end position="1010"/>
    </location>
</feature>
<comment type="caution">
    <text evidence="9">The sequence shown here is derived from an EMBL/GenBank/DDBJ whole genome shotgun (WGS) entry which is preliminary data.</text>
</comment>
<feature type="transmembrane region" description="Helical" evidence="7">
    <location>
        <begin position="2584"/>
        <end position="2601"/>
    </location>
</feature>
<accession>F3V0I3</accession>
<evidence type="ECO:0000256" key="2">
    <source>
        <dbReference type="ARBA" id="ARBA00022525"/>
    </source>
</evidence>
<keyword evidence="7" id="KW-1133">Transmembrane helix</keyword>
<dbReference type="PROSITE" id="PS50847">
    <property type="entry name" value="GRAM_POS_ANCHORING"/>
    <property type="match status" value="1"/>
</dbReference>
<dbReference type="InterPro" id="IPR026466">
    <property type="entry name" value="Fim_isopep_form_D2_dom"/>
</dbReference>
<dbReference type="InterPro" id="IPR026345">
    <property type="entry name" value="Adh_isopep-form_adh_dom"/>
</dbReference>
<evidence type="ECO:0000259" key="8">
    <source>
        <dbReference type="PROSITE" id="PS50847"/>
    </source>
</evidence>